<gene>
    <name evidence="1" type="ORF">FNA46_17070</name>
</gene>
<dbReference type="EMBL" id="VJMG01000048">
    <property type="protein sequence ID" value="TRL36879.1"/>
    <property type="molecule type" value="Genomic_DNA"/>
</dbReference>
<organism evidence="1 2">
    <name type="scientific">Rhizobium straminoryzae</name>
    <dbReference type="NCBI Taxonomy" id="1387186"/>
    <lineage>
        <taxon>Bacteria</taxon>
        <taxon>Pseudomonadati</taxon>
        <taxon>Pseudomonadota</taxon>
        <taxon>Alphaproteobacteria</taxon>
        <taxon>Hyphomicrobiales</taxon>
        <taxon>Rhizobiaceae</taxon>
        <taxon>Rhizobium/Agrobacterium group</taxon>
        <taxon>Rhizobium</taxon>
    </lineage>
</organism>
<accession>A0A549T4S2</accession>
<protein>
    <recommendedName>
        <fullName evidence="3">Sulfotransferase</fullName>
    </recommendedName>
</protein>
<evidence type="ECO:0000313" key="1">
    <source>
        <dbReference type="EMBL" id="TRL36879.1"/>
    </source>
</evidence>
<evidence type="ECO:0008006" key="3">
    <source>
        <dbReference type="Google" id="ProtNLM"/>
    </source>
</evidence>
<comment type="caution">
    <text evidence="1">The sequence shown here is derived from an EMBL/GenBank/DDBJ whole genome shotgun (WGS) entry which is preliminary data.</text>
</comment>
<dbReference type="InterPro" id="IPR027417">
    <property type="entry name" value="P-loop_NTPase"/>
</dbReference>
<dbReference type="Proteomes" id="UP000316801">
    <property type="component" value="Unassembled WGS sequence"/>
</dbReference>
<proteinExistence type="predicted"/>
<reference evidence="1 2" key="1">
    <citation type="submission" date="2019-07" db="EMBL/GenBank/DDBJ databases">
        <title>Ln-dependent methylotrophs.</title>
        <authorList>
            <person name="Tani A."/>
        </authorList>
    </citation>
    <scope>NUCLEOTIDE SEQUENCE [LARGE SCALE GENOMIC DNA]</scope>
    <source>
        <strain evidence="1 2">SM12</strain>
    </source>
</reference>
<evidence type="ECO:0000313" key="2">
    <source>
        <dbReference type="Proteomes" id="UP000316801"/>
    </source>
</evidence>
<dbReference type="SUPFAM" id="SSF52540">
    <property type="entry name" value="P-loop containing nucleoside triphosphate hydrolases"/>
    <property type="match status" value="1"/>
</dbReference>
<keyword evidence="2" id="KW-1185">Reference proteome</keyword>
<dbReference type="AlphaFoldDB" id="A0A549T4S2"/>
<name>A0A549T4S2_9HYPH</name>
<sequence>MSLANRLSSCLSATRQFCWRLYQRATGAQQKTFFLHVGTHKTGTTSIQHFLYDHREDLDRQGIYIPKAGRPPEYAGHHLLPWQMLRDKRIDPSLDPISDLVAELRDVLHPVVVVSSEDLEFVATRPDQLREFCNRVRALGYRIEIILYLRERTSYIQAIYREQTRQGARYPLDWYTQQAEETNVIRMSEIKCFDLDYPRLIRNLSRAAKCRVRVMHYEAEANGMGLLPSFLTILGADEAFIDKGRTALRYNVS</sequence>
<dbReference type="RefSeq" id="WP_143126418.1">
    <property type="nucleotide sequence ID" value="NZ_VJMG01000048.1"/>
</dbReference>